<keyword evidence="5" id="KW-1185">Reference proteome</keyword>
<dbReference type="FunFam" id="2.90.10.30:FF:000003">
    <property type="entry name" value="Os04g0303100 protein"/>
    <property type="match status" value="1"/>
</dbReference>
<dbReference type="PANTHER" id="PTHR47976">
    <property type="entry name" value="G-TYPE LECTIN S-RECEPTOR-LIKE SERINE/THREONINE-PROTEIN KINASE SD2-5"/>
    <property type="match status" value="1"/>
</dbReference>
<evidence type="ECO:0000313" key="4">
    <source>
        <dbReference type="EMBL" id="KAK9153024.1"/>
    </source>
</evidence>
<evidence type="ECO:0000256" key="2">
    <source>
        <dbReference type="SAM" id="SignalP"/>
    </source>
</evidence>
<proteinExistence type="predicted"/>
<dbReference type="SMART" id="SM00108">
    <property type="entry name" value="B_lectin"/>
    <property type="match status" value="1"/>
</dbReference>
<dbReference type="InterPro" id="IPR001480">
    <property type="entry name" value="Bulb-type_lectin_dom"/>
</dbReference>
<dbReference type="EMBL" id="JBBNAE010000001">
    <property type="protein sequence ID" value="KAK9153024.1"/>
    <property type="molecule type" value="Genomic_DNA"/>
</dbReference>
<keyword evidence="1 2" id="KW-0732">Signal</keyword>
<dbReference type="InterPro" id="IPR051343">
    <property type="entry name" value="G-type_lectin_kinases/EP1-like"/>
</dbReference>
<reference evidence="4 5" key="1">
    <citation type="submission" date="2024-01" db="EMBL/GenBank/DDBJ databases">
        <title>Genome assemblies of Stephania.</title>
        <authorList>
            <person name="Yang L."/>
        </authorList>
    </citation>
    <scope>NUCLEOTIDE SEQUENCE [LARGE SCALE GENOMIC DNA]</scope>
    <source>
        <strain evidence="4">QJT</strain>
        <tissue evidence="4">Leaf</tissue>
    </source>
</reference>
<evidence type="ECO:0000313" key="5">
    <source>
        <dbReference type="Proteomes" id="UP001417504"/>
    </source>
</evidence>
<protein>
    <recommendedName>
        <fullName evidence="3">Bulb-type lectin domain-containing protein</fullName>
    </recommendedName>
</protein>
<sequence>MSNFPLYCSIFIISLILFVPTAYSTVPPSQTFTVTNTGDFENFGTEYGADYRYSGLDVIFRSFPFFLCFYNTSNDAFLLSIVMGNTDTESVLRFVWDANRAHPVRENANLTFARDGNLVLRDSDGTIAWQTNTANKGVVGIRLLPNGNLVLYDSKKRYVWQSFDNPSDTLLVGQSLRPNGPNKIVARSGNRDQSNGPYSLVLENKGLALYLQSPNSPNPLQYYSVELTGSPTLTQLLFNATPQTGPGLAYYQLGYHLYVNNSYFNSDVLAKTKYNSTFSILRLGYDGNLKIYTFYKDIDTNSWEVTYSLFGGNSRFGECELPSKCGALGVCDNDQCVGCPTPKGLLGWSNGCQPPKLPPCDKRGSNNVDYYKVVDVEHFLSFGAYGEGNATVEQCRAMCDKDCGCLGFFFWEDLHRCFLAPELMTLQKAYNTAHVGYIKKAK</sequence>
<dbReference type="Pfam" id="PF01453">
    <property type="entry name" value="B_lectin"/>
    <property type="match status" value="1"/>
</dbReference>
<dbReference type="CDD" id="cd00028">
    <property type="entry name" value="B_lectin"/>
    <property type="match status" value="1"/>
</dbReference>
<feature type="chain" id="PRO_5042834416" description="Bulb-type lectin domain-containing protein" evidence="2">
    <location>
        <begin position="25"/>
        <end position="442"/>
    </location>
</feature>
<dbReference type="PIRSF" id="PIRSF002686">
    <property type="entry name" value="SLG"/>
    <property type="match status" value="1"/>
</dbReference>
<dbReference type="InterPro" id="IPR035446">
    <property type="entry name" value="SLSG/EP1"/>
</dbReference>
<dbReference type="AlphaFoldDB" id="A0AAP0PSJ3"/>
<evidence type="ECO:0000259" key="3">
    <source>
        <dbReference type="PROSITE" id="PS50927"/>
    </source>
</evidence>
<dbReference type="SUPFAM" id="SSF51110">
    <property type="entry name" value="alpha-D-mannose-specific plant lectins"/>
    <property type="match status" value="1"/>
</dbReference>
<comment type="caution">
    <text evidence="4">The sequence shown here is derived from an EMBL/GenBank/DDBJ whole genome shotgun (WGS) entry which is preliminary data.</text>
</comment>
<dbReference type="PROSITE" id="PS50927">
    <property type="entry name" value="BULB_LECTIN"/>
    <property type="match status" value="1"/>
</dbReference>
<accession>A0AAP0PSJ3</accession>
<organism evidence="4 5">
    <name type="scientific">Stephania japonica</name>
    <dbReference type="NCBI Taxonomy" id="461633"/>
    <lineage>
        <taxon>Eukaryota</taxon>
        <taxon>Viridiplantae</taxon>
        <taxon>Streptophyta</taxon>
        <taxon>Embryophyta</taxon>
        <taxon>Tracheophyta</taxon>
        <taxon>Spermatophyta</taxon>
        <taxon>Magnoliopsida</taxon>
        <taxon>Ranunculales</taxon>
        <taxon>Menispermaceae</taxon>
        <taxon>Menispermoideae</taxon>
        <taxon>Cissampelideae</taxon>
        <taxon>Stephania</taxon>
    </lineage>
</organism>
<name>A0AAP0PSJ3_9MAGN</name>
<dbReference type="InterPro" id="IPR036426">
    <property type="entry name" value="Bulb-type_lectin_dom_sf"/>
</dbReference>
<feature type="domain" description="Bulb-type lectin" evidence="3">
    <location>
        <begin position="43"/>
        <end position="164"/>
    </location>
</feature>
<feature type="signal peptide" evidence="2">
    <location>
        <begin position="1"/>
        <end position="24"/>
    </location>
</feature>
<gene>
    <name evidence="4" type="ORF">Sjap_000504</name>
</gene>
<evidence type="ECO:0000256" key="1">
    <source>
        <dbReference type="ARBA" id="ARBA00022729"/>
    </source>
</evidence>
<dbReference type="Gene3D" id="2.90.10.10">
    <property type="entry name" value="Bulb-type lectin domain"/>
    <property type="match status" value="1"/>
</dbReference>
<dbReference type="Proteomes" id="UP001417504">
    <property type="component" value="Unassembled WGS sequence"/>
</dbReference>